<proteinExistence type="predicted"/>
<dbReference type="SMART" id="SM00347">
    <property type="entry name" value="HTH_MARR"/>
    <property type="match status" value="1"/>
</dbReference>
<dbReference type="EMBL" id="CP018180">
    <property type="protein sequence ID" value="AUJ31862.1"/>
    <property type="molecule type" value="Genomic_DNA"/>
</dbReference>
<accession>A0A3S6QUN5</accession>
<dbReference type="RefSeq" id="WP_057885578.1">
    <property type="nucleotide sequence ID" value="NZ_CP018180.1"/>
</dbReference>
<dbReference type="InterPro" id="IPR036388">
    <property type="entry name" value="WH-like_DNA-bd_sf"/>
</dbReference>
<dbReference type="InterPro" id="IPR039422">
    <property type="entry name" value="MarR/SlyA-like"/>
</dbReference>
<dbReference type="KEGG" id="lng:BSQ50_04360"/>
<name>A0A3S6QUN5_9LACO</name>
<evidence type="ECO:0000259" key="1">
    <source>
        <dbReference type="PROSITE" id="PS50995"/>
    </source>
</evidence>
<dbReference type="Pfam" id="PF12802">
    <property type="entry name" value="MarR_2"/>
    <property type="match status" value="1"/>
</dbReference>
<dbReference type="GO" id="GO:0003700">
    <property type="term" value="F:DNA-binding transcription factor activity"/>
    <property type="evidence" value="ECO:0007669"/>
    <property type="project" value="InterPro"/>
</dbReference>
<evidence type="ECO:0000313" key="2">
    <source>
        <dbReference type="EMBL" id="AUJ31862.1"/>
    </source>
</evidence>
<dbReference type="Proteomes" id="UP000324497">
    <property type="component" value="Chromosome"/>
</dbReference>
<dbReference type="InterPro" id="IPR036390">
    <property type="entry name" value="WH_DNA-bd_sf"/>
</dbReference>
<dbReference type="GO" id="GO:0006950">
    <property type="term" value="P:response to stress"/>
    <property type="evidence" value="ECO:0007669"/>
    <property type="project" value="TreeGrafter"/>
</dbReference>
<dbReference type="GeneID" id="78521833"/>
<keyword evidence="3" id="KW-1185">Reference proteome</keyword>
<sequence length="142" mass="16215">MIDEFILQRQLIQLGNRLSNRRQHDLAAQQLTPNQSAVLLYFAKYPGKRIQDLKDFLCVTHQAAQKLVMKLRERNLIESQISNIDGRDHLLFLTAAGSKQVEQLHAHGLVAGQEFLAPLNETQKEQLAELVNLLLENHLDGR</sequence>
<dbReference type="PANTHER" id="PTHR33164">
    <property type="entry name" value="TRANSCRIPTIONAL REGULATOR, MARR FAMILY"/>
    <property type="match status" value="1"/>
</dbReference>
<dbReference type="PROSITE" id="PS50995">
    <property type="entry name" value="HTH_MARR_2"/>
    <property type="match status" value="1"/>
</dbReference>
<evidence type="ECO:0000313" key="3">
    <source>
        <dbReference type="Proteomes" id="UP000324497"/>
    </source>
</evidence>
<gene>
    <name evidence="2" type="ORF">BSQ50_04360</name>
</gene>
<organism evidence="2 3">
    <name type="scientific">Liquorilactobacillus nagelii</name>
    <dbReference type="NCBI Taxonomy" id="82688"/>
    <lineage>
        <taxon>Bacteria</taxon>
        <taxon>Bacillati</taxon>
        <taxon>Bacillota</taxon>
        <taxon>Bacilli</taxon>
        <taxon>Lactobacillales</taxon>
        <taxon>Lactobacillaceae</taxon>
        <taxon>Liquorilactobacillus</taxon>
    </lineage>
</organism>
<dbReference type="SUPFAM" id="SSF46785">
    <property type="entry name" value="Winged helix' DNA-binding domain"/>
    <property type="match status" value="1"/>
</dbReference>
<dbReference type="AlphaFoldDB" id="A0A3S6QUN5"/>
<dbReference type="Gene3D" id="1.10.10.10">
    <property type="entry name" value="Winged helix-like DNA-binding domain superfamily/Winged helix DNA-binding domain"/>
    <property type="match status" value="1"/>
</dbReference>
<protein>
    <recommendedName>
        <fullName evidence="1">HTH marR-type domain-containing protein</fullName>
    </recommendedName>
</protein>
<feature type="domain" description="HTH marR-type" evidence="1">
    <location>
        <begin position="4"/>
        <end position="136"/>
    </location>
</feature>
<dbReference type="PANTHER" id="PTHR33164:SF43">
    <property type="entry name" value="HTH-TYPE TRANSCRIPTIONAL REPRESSOR YETL"/>
    <property type="match status" value="1"/>
</dbReference>
<reference evidence="2 3" key="1">
    <citation type="submission" date="2016-11" db="EMBL/GenBank/DDBJ databases">
        <title>Interaction between Lactobacillus species and yeast in water kefir.</title>
        <authorList>
            <person name="Behr J."/>
            <person name="Xu D."/>
            <person name="Vogel R.F."/>
        </authorList>
    </citation>
    <scope>NUCLEOTIDE SEQUENCE [LARGE SCALE GENOMIC DNA]</scope>
    <source>
        <strain evidence="2 3">TMW 1.1827</strain>
    </source>
</reference>
<dbReference type="InterPro" id="IPR000835">
    <property type="entry name" value="HTH_MarR-typ"/>
</dbReference>